<evidence type="ECO:0000313" key="10">
    <source>
        <dbReference type="EMBL" id="MEE2040550.1"/>
    </source>
</evidence>
<comment type="caution">
    <text evidence="10">The sequence shown here is derived from an EMBL/GenBank/DDBJ whole genome shotgun (WGS) entry which is preliminary data.</text>
</comment>
<evidence type="ECO:0000256" key="7">
    <source>
        <dbReference type="ARBA" id="ARBA00023136"/>
    </source>
</evidence>
<feature type="transmembrane region" description="Helical" evidence="8">
    <location>
        <begin position="58"/>
        <end position="80"/>
    </location>
</feature>
<feature type="transmembrane region" description="Helical" evidence="8">
    <location>
        <begin position="225"/>
        <end position="244"/>
    </location>
</feature>
<comment type="subcellular location">
    <subcellularLocation>
        <location evidence="1">Cell inner membrane</location>
        <topology evidence="1">Multi-pass membrane protein</topology>
    </subcellularLocation>
</comment>
<dbReference type="EMBL" id="JAUZMY010000030">
    <property type="protein sequence ID" value="MEE2040550.1"/>
    <property type="molecule type" value="Genomic_DNA"/>
</dbReference>
<dbReference type="InterPro" id="IPR035906">
    <property type="entry name" value="MetI-like_sf"/>
</dbReference>
<name>A0ABU7KE88_9ACTN</name>
<proteinExistence type="predicted"/>
<dbReference type="PANTHER" id="PTHR43357">
    <property type="entry name" value="INNER MEMBRANE ABC TRANSPORTER PERMEASE PROTEIN YDCV"/>
    <property type="match status" value="1"/>
</dbReference>
<keyword evidence="2" id="KW-0813">Transport</keyword>
<dbReference type="RefSeq" id="WP_330094313.1">
    <property type="nucleotide sequence ID" value="NZ_JAUZMY010000030.1"/>
</dbReference>
<dbReference type="InterPro" id="IPR000515">
    <property type="entry name" value="MetI-like"/>
</dbReference>
<feature type="domain" description="ABC transmembrane type-1" evidence="9">
    <location>
        <begin position="54"/>
        <end position="243"/>
    </location>
</feature>
<dbReference type="Gene3D" id="1.10.3720.10">
    <property type="entry name" value="MetI-like"/>
    <property type="match status" value="1"/>
</dbReference>
<feature type="transmembrane region" description="Helical" evidence="8">
    <location>
        <begin position="92"/>
        <end position="116"/>
    </location>
</feature>
<keyword evidence="3" id="KW-1003">Cell membrane</keyword>
<keyword evidence="5 8" id="KW-0812">Transmembrane</keyword>
<evidence type="ECO:0000256" key="2">
    <source>
        <dbReference type="ARBA" id="ARBA00022448"/>
    </source>
</evidence>
<feature type="transmembrane region" description="Helical" evidence="8">
    <location>
        <begin position="165"/>
        <end position="188"/>
    </location>
</feature>
<dbReference type="PANTHER" id="PTHR43357:SF4">
    <property type="entry name" value="INNER MEMBRANE ABC TRANSPORTER PERMEASE PROTEIN YDCV"/>
    <property type="match status" value="1"/>
</dbReference>
<keyword evidence="7 8" id="KW-0472">Membrane</keyword>
<organism evidence="10 11">
    <name type="scientific">Nocardiopsis codii</name>
    <dbReference type="NCBI Taxonomy" id="3065942"/>
    <lineage>
        <taxon>Bacteria</taxon>
        <taxon>Bacillati</taxon>
        <taxon>Actinomycetota</taxon>
        <taxon>Actinomycetes</taxon>
        <taxon>Streptosporangiales</taxon>
        <taxon>Nocardiopsidaceae</taxon>
        <taxon>Nocardiopsis</taxon>
    </lineage>
</organism>
<dbReference type="CDD" id="cd06261">
    <property type="entry name" value="TM_PBP2"/>
    <property type="match status" value="1"/>
</dbReference>
<sequence>MTRLITRLTCAFVAVPILATLIAATSADFSQGPWGGGATLDWFAYAWPPLAPVIGRSLAVAVLVVLLNLAVGGPLAWWVARFPSALTRLTGYLVNVPLAVPGIALSVALVGTYPLLRPSGLLLVLGHLVFTLPFTLAALVPALADDELRANEGVARSLGARSVRVLCTVTVPACLVAVTQAVTMVFALSFGEFNISFFINPPATPTAPFALFDAYSTQRLELASAQSMIFIAFVAPVLTAIVLARRWAPRRTP</sequence>
<evidence type="ECO:0000256" key="4">
    <source>
        <dbReference type="ARBA" id="ARBA00022519"/>
    </source>
</evidence>
<dbReference type="PROSITE" id="PS50928">
    <property type="entry name" value="ABC_TM1"/>
    <property type="match status" value="1"/>
</dbReference>
<evidence type="ECO:0000256" key="6">
    <source>
        <dbReference type="ARBA" id="ARBA00022989"/>
    </source>
</evidence>
<keyword evidence="6 8" id="KW-1133">Transmembrane helix</keyword>
<keyword evidence="11" id="KW-1185">Reference proteome</keyword>
<evidence type="ECO:0000313" key="11">
    <source>
        <dbReference type="Proteomes" id="UP001356095"/>
    </source>
</evidence>
<feature type="transmembrane region" description="Helical" evidence="8">
    <location>
        <begin position="122"/>
        <end position="144"/>
    </location>
</feature>
<protein>
    <submittedName>
        <fullName evidence="10">ABC transporter permease</fullName>
    </submittedName>
</protein>
<dbReference type="Proteomes" id="UP001356095">
    <property type="component" value="Unassembled WGS sequence"/>
</dbReference>
<reference evidence="10 11" key="1">
    <citation type="submission" date="2023-08" db="EMBL/GenBank/DDBJ databases">
        <authorList>
            <person name="Girao M."/>
            <person name="Carvalho M.F."/>
        </authorList>
    </citation>
    <scope>NUCLEOTIDE SEQUENCE [LARGE SCALE GENOMIC DNA]</scope>
    <source>
        <strain evidence="10 11">CT-R113</strain>
    </source>
</reference>
<dbReference type="SUPFAM" id="SSF161098">
    <property type="entry name" value="MetI-like"/>
    <property type="match status" value="1"/>
</dbReference>
<keyword evidence="4" id="KW-0997">Cell inner membrane</keyword>
<evidence type="ECO:0000256" key="5">
    <source>
        <dbReference type="ARBA" id="ARBA00022692"/>
    </source>
</evidence>
<accession>A0ABU7KE88</accession>
<gene>
    <name evidence="10" type="ORF">Q8791_25335</name>
</gene>
<evidence type="ECO:0000256" key="3">
    <source>
        <dbReference type="ARBA" id="ARBA00022475"/>
    </source>
</evidence>
<evidence type="ECO:0000256" key="1">
    <source>
        <dbReference type="ARBA" id="ARBA00004429"/>
    </source>
</evidence>
<evidence type="ECO:0000259" key="9">
    <source>
        <dbReference type="PROSITE" id="PS50928"/>
    </source>
</evidence>
<evidence type="ECO:0000256" key="8">
    <source>
        <dbReference type="SAM" id="Phobius"/>
    </source>
</evidence>